<evidence type="ECO:0000256" key="1">
    <source>
        <dbReference type="SAM" id="MobiDB-lite"/>
    </source>
</evidence>
<dbReference type="Pfam" id="PF09986">
    <property type="entry name" value="DUF2225"/>
    <property type="match status" value="1"/>
</dbReference>
<dbReference type="InterPro" id="IPR018708">
    <property type="entry name" value="DUF2225"/>
</dbReference>
<evidence type="ECO:0008006" key="4">
    <source>
        <dbReference type="Google" id="ProtNLM"/>
    </source>
</evidence>
<sequence length="305" mass="35266">MNLLSGLEKFGLNSKDMKDIFSEDTQEKKAKVSKKEVAKEEPPKPKKEEPKETDFLLQKAIRCPVCDKVFKTLLVKNGRIKRKESDRDLRPRFMYIDTLKYDIASCPYCGYTAMNRYFEHMSTTQVKLIKEGVCMKFKPTSEISDEIKEIDYDEAIERYKLALYNAMVKKGKISEKAYTCLKISWLYRAQIETLEAELEKEECTPERKVSIDKQLDIARTEEIAFYNQAYEGFEKAISSEMYPIAGMDQNTLDFLIAVMAFNLKKYEVASRGVSRLLTSTSASSRIKDKAFDLKEEIINAIRNGK</sequence>
<dbReference type="EMBL" id="FNPG01000009">
    <property type="protein sequence ID" value="SDY17572.1"/>
    <property type="molecule type" value="Genomic_DNA"/>
</dbReference>
<proteinExistence type="predicted"/>
<dbReference type="STRING" id="1122142.SAMN02910414_00944"/>
<dbReference type="RefSeq" id="WP_074716585.1">
    <property type="nucleotide sequence ID" value="NZ_FNPG01000009.1"/>
</dbReference>
<dbReference type="Proteomes" id="UP000183918">
    <property type="component" value="Unassembled WGS sequence"/>
</dbReference>
<feature type="region of interest" description="Disordered" evidence="1">
    <location>
        <begin position="21"/>
        <end position="52"/>
    </location>
</feature>
<dbReference type="AlphaFoldDB" id="A0A1H3HQ60"/>
<reference evidence="2 3" key="1">
    <citation type="submission" date="2016-10" db="EMBL/GenBank/DDBJ databases">
        <authorList>
            <person name="de Groot N.N."/>
        </authorList>
    </citation>
    <scope>NUCLEOTIDE SEQUENCE [LARGE SCALE GENOMIC DNA]</scope>
    <source>
        <strain evidence="2 3">DSM 14045</strain>
    </source>
</reference>
<gene>
    <name evidence="2" type="ORF">SAMN02910414_00944</name>
</gene>
<accession>A0A1H3HQ60</accession>
<protein>
    <recommendedName>
        <fullName evidence="4">DUF2225 domain-containing protein</fullName>
    </recommendedName>
</protein>
<organism evidence="2 3">
    <name type="scientific">Lachnobacterium bovis DSM 14045</name>
    <dbReference type="NCBI Taxonomy" id="1122142"/>
    <lineage>
        <taxon>Bacteria</taxon>
        <taxon>Bacillati</taxon>
        <taxon>Bacillota</taxon>
        <taxon>Clostridia</taxon>
        <taxon>Lachnospirales</taxon>
        <taxon>Lachnospiraceae</taxon>
        <taxon>Lachnobacterium</taxon>
    </lineage>
</organism>
<evidence type="ECO:0000313" key="2">
    <source>
        <dbReference type="EMBL" id="SDY17572.1"/>
    </source>
</evidence>
<name>A0A1H3HQ60_9FIRM</name>
<evidence type="ECO:0000313" key="3">
    <source>
        <dbReference type="Proteomes" id="UP000183918"/>
    </source>
</evidence>
<dbReference type="OrthoDB" id="9780343at2"/>
<keyword evidence="3" id="KW-1185">Reference proteome</keyword>